<dbReference type="AlphaFoldDB" id="A0A120EBW6"/>
<evidence type="ECO:0000313" key="1">
    <source>
        <dbReference type="EMBL" id="KWU55034.1"/>
    </source>
</evidence>
<evidence type="ECO:0000313" key="2">
    <source>
        <dbReference type="Proteomes" id="UP000065797"/>
    </source>
</evidence>
<reference evidence="1 2" key="1">
    <citation type="submission" date="2016-01" db="EMBL/GenBank/DDBJ databases">
        <authorList>
            <person name="McClelland M."/>
            <person name="Jain A."/>
            <person name="Saraogi P."/>
            <person name="Mendelson R."/>
            <person name="Westerman R."/>
            <person name="SanMiguel P."/>
            <person name="Csonka L."/>
        </authorList>
    </citation>
    <scope>NUCLEOTIDE SEQUENCE [LARGE SCALE GENOMIC DNA]</scope>
    <source>
        <strain evidence="1 2">PE8-15</strain>
    </source>
</reference>
<gene>
    <name evidence="1" type="ORF">AWW70_25875</name>
</gene>
<comment type="caution">
    <text evidence="1">The sequence shown here is derived from an EMBL/GenBank/DDBJ whole genome shotgun (WGS) entry which is preliminary data.</text>
</comment>
<dbReference type="Proteomes" id="UP000065797">
    <property type="component" value="Unassembled WGS sequence"/>
</dbReference>
<sequence length="149" mass="17454">MFNITKEVPKYQQIHSGVYKFELPYVTGQFMSTESNEDKVREVQRFPVEVYVLTDKDLARDIGARFVMYGNDSRSIGDRYAQLATILRKAYFTALFISDVPEKIKWIEHRSTKNTVLNKEEILEIELKWDNKSASYSFEGQSFLNSIFD</sequence>
<proteinExistence type="predicted"/>
<name>A0A120EBW6_BACMY</name>
<accession>A0A120EBW6</accession>
<organism evidence="1 2">
    <name type="scientific">Bacillus mycoides</name>
    <dbReference type="NCBI Taxonomy" id="1405"/>
    <lineage>
        <taxon>Bacteria</taxon>
        <taxon>Bacillati</taxon>
        <taxon>Bacillota</taxon>
        <taxon>Bacilli</taxon>
        <taxon>Bacillales</taxon>
        <taxon>Bacillaceae</taxon>
        <taxon>Bacillus</taxon>
        <taxon>Bacillus cereus group</taxon>
    </lineage>
</organism>
<dbReference type="RefSeq" id="WP_060751793.1">
    <property type="nucleotide sequence ID" value="NZ_CP150648.1"/>
</dbReference>
<dbReference type="EMBL" id="LRPH01000093">
    <property type="protein sequence ID" value="KWU55034.1"/>
    <property type="molecule type" value="Genomic_DNA"/>
</dbReference>
<protein>
    <submittedName>
        <fullName evidence="1">Uncharacterized protein</fullName>
    </submittedName>
</protein>